<dbReference type="GO" id="GO:0045338">
    <property type="term" value="P:farnesyl diphosphate metabolic process"/>
    <property type="evidence" value="ECO:0007669"/>
    <property type="project" value="InterPro"/>
</dbReference>
<keyword evidence="2" id="KW-0812">Transmembrane</keyword>
<proteinExistence type="predicted"/>
<keyword evidence="2" id="KW-0472">Membrane</keyword>
<evidence type="ECO:0000256" key="1">
    <source>
        <dbReference type="ARBA" id="ARBA00022679"/>
    </source>
</evidence>
<reference evidence="3" key="1">
    <citation type="submission" date="2014-01" db="EMBL/GenBank/DDBJ databases">
        <title>Enhanced accumulation of individual ganoderic acids in submerged culture of Ganoderma lucidum by overexpression of squalene synthase gene.</title>
        <authorList>
            <person name="Ji S.-L."/>
            <person name="Zhou J.-S."/>
            <person name="Xu J.-W."/>
        </authorList>
    </citation>
    <scope>NUCLEOTIDE SEQUENCE</scope>
</reference>
<dbReference type="InterPro" id="IPR044844">
    <property type="entry name" value="Trans_IPPS_euk-type"/>
</dbReference>
<accession>X2KX46</accession>
<dbReference type="InterPro" id="IPR002060">
    <property type="entry name" value="Squ/phyt_synthse"/>
</dbReference>
<keyword evidence="1 3" id="KW-0808">Transferase</keyword>
<dbReference type="SMR" id="X2KX46"/>
<dbReference type="GO" id="GO:0006696">
    <property type="term" value="P:ergosterol biosynthetic process"/>
    <property type="evidence" value="ECO:0007669"/>
    <property type="project" value="TreeGrafter"/>
</dbReference>
<dbReference type="GO" id="GO:0005789">
    <property type="term" value="C:endoplasmic reticulum membrane"/>
    <property type="evidence" value="ECO:0007669"/>
    <property type="project" value="TreeGrafter"/>
</dbReference>
<dbReference type="PANTHER" id="PTHR11626:SF2">
    <property type="entry name" value="SQUALENE SYNTHASE"/>
    <property type="match status" value="1"/>
</dbReference>
<dbReference type="Gene3D" id="1.10.600.10">
    <property type="entry name" value="Farnesyl Diphosphate Synthase"/>
    <property type="match status" value="1"/>
</dbReference>
<dbReference type="Pfam" id="PF00494">
    <property type="entry name" value="SQS_PSY"/>
    <property type="match status" value="1"/>
</dbReference>
<dbReference type="GO" id="GO:0051996">
    <property type="term" value="F:squalene synthase [NAD(P)H] activity"/>
    <property type="evidence" value="ECO:0007669"/>
    <property type="project" value="UniProtKB-EC"/>
</dbReference>
<dbReference type="InterPro" id="IPR008949">
    <property type="entry name" value="Isoprenoid_synthase_dom_sf"/>
</dbReference>
<keyword evidence="2" id="KW-1133">Transmembrane helix</keyword>
<evidence type="ECO:0000313" key="3">
    <source>
        <dbReference type="EMBL" id="AHN91949.1"/>
    </source>
</evidence>
<protein>
    <submittedName>
        <fullName evidence="3">Squalene synthase</fullName>
        <ecNumber evidence="3">2.5.1.21</ecNumber>
    </submittedName>
</protein>
<dbReference type="EMBL" id="KJ155729">
    <property type="protein sequence ID" value="AHN91949.1"/>
    <property type="molecule type" value="Genomic_DNA"/>
</dbReference>
<name>X2KX46_GANLU</name>
<dbReference type="AlphaFoldDB" id="X2KX46"/>
<dbReference type="SFLD" id="SFLDS00005">
    <property type="entry name" value="Isoprenoid_Synthase_Type_I"/>
    <property type="match status" value="1"/>
</dbReference>
<dbReference type="EC" id="2.5.1.21" evidence="3"/>
<organism evidence="3">
    <name type="scientific">Ganoderma lucidum</name>
    <name type="common">Ling zhi medicinal fungus</name>
    <name type="synonym">Bracket fungus</name>
    <dbReference type="NCBI Taxonomy" id="5315"/>
    <lineage>
        <taxon>Eukaryota</taxon>
        <taxon>Fungi</taxon>
        <taxon>Dikarya</taxon>
        <taxon>Basidiomycota</taxon>
        <taxon>Agaricomycotina</taxon>
        <taxon>Agaricomycetes</taxon>
        <taxon>Polyporales</taxon>
        <taxon>Polyporaceae</taxon>
        <taxon>Ganoderma</taxon>
    </lineage>
</organism>
<dbReference type="SUPFAM" id="SSF48576">
    <property type="entry name" value="Terpenoid synthases"/>
    <property type="match status" value="2"/>
</dbReference>
<dbReference type="PANTHER" id="PTHR11626">
    <property type="entry name" value="FARNESYL-DIPHOSPHATE FARNESYLTRANSFERASE"/>
    <property type="match status" value="1"/>
</dbReference>
<dbReference type="SFLD" id="SFLDG01018">
    <property type="entry name" value="Squalene/Phytoene_Synthase_Lik"/>
    <property type="match status" value="1"/>
</dbReference>
<sequence>MGATSMLTLLLTHPFEFRVLIQYKLWHEPKRDITQVSEHPTSGWDRPTMRRCWEFLDQTSRSFSGVIKEVEGDLARVICLFYLVLRGLDTIEDDMTLPDEKKQPILRQFHKLAVKPGWTFDECGPKEKDRQLLVEWTVVSEKLNRLDAWCAPPPSYLPSAASSADCMRPRSDSDKLTAIIIIDIAGKDADRDGPTTRIKQRHEFDYIEIGRRVQLYCHYVAGLVRPRASRAFWLELTNAMGLMLQKTNIIRDFREDAEERRFFWPREIWGRDAYGKAVGRANGFREMHELYERGNEKQALWVQSGMVVDVLGHATDSLDYLRLLTKQSIFCFCAIPQAMAMATLSLCFMNYDMFHNHIKIRRAEAASLIMRSTNPRDVAYIFRDYARKMHARALPEDPSFLRLSVACGKIEQWCERHYPSFVRLQQVSGGGIVFDPSDARTKVVEAAQARDNELAREKRLAELRDKTGKLERKPAVESSPIELMLYVGGAFTIVIVITLLAAWVLIHFFG</sequence>
<dbReference type="PROSITE" id="PS01045">
    <property type="entry name" value="SQUALEN_PHYTOEN_SYN_2"/>
    <property type="match status" value="1"/>
</dbReference>
<feature type="transmembrane region" description="Helical" evidence="2">
    <location>
        <begin position="483"/>
        <end position="506"/>
    </location>
</feature>
<evidence type="ECO:0000256" key="2">
    <source>
        <dbReference type="SAM" id="Phobius"/>
    </source>
</evidence>
<dbReference type="InterPro" id="IPR019845">
    <property type="entry name" value="Squalene/phytoene_synthase_CS"/>
</dbReference>